<accession>A0ABR9R3Y4</accession>
<dbReference type="Gene3D" id="3.40.50.720">
    <property type="entry name" value="NAD(P)-binding Rossmann-like Domain"/>
    <property type="match status" value="1"/>
</dbReference>
<keyword evidence="4" id="KW-1185">Reference proteome</keyword>
<comment type="caution">
    <text evidence="3">The sequence shown here is derived from an EMBL/GenBank/DDBJ whole genome shotgun (WGS) entry which is preliminary data.</text>
</comment>
<feature type="domain" description="NAD-dependent epimerase/dehydratase" evidence="2">
    <location>
        <begin position="3"/>
        <end position="240"/>
    </location>
</feature>
<dbReference type="InterPro" id="IPR036291">
    <property type="entry name" value="NAD(P)-bd_dom_sf"/>
</dbReference>
<name>A0ABR9R3Y4_9FIRM</name>
<dbReference type="RefSeq" id="WP_193501503.1">
    <property type="nucleotide sequence ID" value="NZ_JADCKC010000002.1"/>
</dbReference>
<dbReference type="SUPFAM" id="SSF51735">
    <property type="entry name" value="NAD(P)-binding Rossmann-fold domains"/>
    <property type="match status" value="1"/>
</dbReference>
<evidence type="ECO:0000313" key="3">
    <source>
        <dbReference type="EMBL" id="MBE5037849.1"/>
    </source>
</evidence>
<dbReference type="Proteomes" id="UP000768567">
    <property type="component" value="Unassembled WGS sequence"/>
</dbReference>
<protein>
    <submittedName>
        <fullName evidence="3">NAD(P)-dependent oxidoreductase</fullName>
    </submittedName>
</protein>
<evidence type="ECO:0000313" key="4">
    <source>
        <dbReference type="Proteomes" id="UP000768567"/>
    </source>
</evidence>
<organism evidence="3 4">
    <name type="scientific">Gemmiger gallinarum</name>
    <dbReference type="NCBI Taxonomy" id="2779354"/>
    <lineage>
        <taxon>Bacteria</taxon>
        <taxon>Bacillati</taxon>
        <taxon>Bacillota</taxon>
        <taxon>Clostridia</taxon>
        <taxon>Eubacteriales</taxon>
        <taxon>Gemmiger</taxon>
    </lineage>
</organism>
<gene>
    <name evidence="3" type="ORF">INF35_08635</name>
</gene>
<dbReference type="EMBL" id="JADCKC010000002">
    <property type="protein sequence ID" value="MBE5037849.1"/>
    <property type="molecule type" value="Genomic_DNA"/>
</dbReference>
<evidence type="ECO:0000256" key="1">
    <source>
        <dbReference type="ARBA" id="ARBA00007637"/>
    </source>
</evidence>
<comment type="similarity">
    <text evidence="1">Belongs to the NAD(P)-dependent epimerase/dehydratase family.</text>
</comment>
<reference evidence="3 4" key="1">
    <citation type="submission" date="2020-10" db="EMBL/GenBank/DDBJ databases">
        <title>ChiBAC.</title>
        <authorList>
            <person name="Zenner C."/>
            <person name="Hitch T.C.A."/>
            <person name="Clavel T."/>
        </authorList>
    </citation>
    <scope>NUCLEOTIDE SEQUENCE [LARGE SCALE GENOMIC DNA]</scope>
    <source>
        <strain evidence="3 4">DSM 109015</strain>
    </source>
</reference>
<dbReference type="InterPro" id="IPR001509">
    <property type="entry name" value="Epimerase_deHydtase"/>
</dbReference>
<dbReference type="PANTHER" id="PTHR43000">
    <property type="entry name" value="DTDP-D-GLUCOSE 4,6-DEHYDRATASE-RELATED"/>
    <property type="match status" value="1"/>
</dbReference>
<evidence type="ECO:0000259" key="2">
    <source>
        <dbReference type="Pfam" id="PF01370"/>
    </source>
</evidence>
<dbReference type="Pfam" id="PF01370">
    <property type="entry name" value="Epimerase"/>
    <property type="match status" value="1"/>
</dbReference>
<proteinExistence type="inferred from homology"/>
<sequence length="344" mass="39296">MKVLVTGAAGFIGGQLCHALWKRGDTVIGIDNFSYGNLDNLHFDDHDFAADVLHMDIRDREKLPALFEQEHFDVVYNIAGIAPLPDCQSDPVEAVSVNTMGLVNLLELCRRTGVKHLVQASTNAMYENETEFPTVEDKFNPPTLIYPNTKYCAEQFCRSFATTYNMNVTCLRFANVYGPHIDCLRKQPPFVGYMIRELYYDRVPEFHSDGNQRRDYIYVDDLIDLALRVTDRKSFDAVNVSSNTNYSVRELYAIACRLMHKDIPAKYWDTAHYWSKYPELYGGAYGIRPEILDHEVNKYSLCDNTHAKELYGWQPQVSIEEGLARVIENECAMLAVRDAAAAKE</sequence>